<dbReference type="InterPro" id="IPR020449">
    <property type="entry name" value="Tscrpt_reg_AraC-type_HTH"/>
</dbReference>
<dbReference type="InterPro" id="IPR018062">
    <property type="entry name" value="HTH_AraC-typ_CS"/>
</dbReference>
<accession>A0A5B8RH55</accession>
<evidence type="ECO:0000256" key="2">
    <source>
        <dbReference type="ARBA" id="ARBA00023125"/>
    </source>
</evidence>
<dbReference type="InterPro" id="IPR009057">
    <property type="entry name" value="Homeodomain-like_sf"/>
</dbReference>
<keyword evidence="2" id="KW-0238">DNA-binding</keyword>
<dbReference type="Gene3D" id="1.10.10.60">
    <property type="entry name" value="Homeodomain-like"/>
    <property type="match status" value="2"/>
</dbReference>
<dbReference type="InterPro" id="IPR018060">
    <property type="entry name" value="HTH_AraC"/>
</dbReference>
<dbReference type="PANTHER" id="PTHR47893">
    <property type="entry name" value="REGULATORY PROTEIN PCHR"/>
    <property type="match status" value="1"/>
</dbReference>
<reference evidence="5" key="1">
    <citation type="submission" date="2019-06" db="EMBL/GenBank/DDBJ databases">
        <authorList>
            <person name="Murdoch R.W."/>
            <person name="Fathepure B."/>
        </authorList>
    </citation>
    <scope>NUCLEOTIDE SEQUENCE</scope>
</reference>
<evidence type="ECO:0000313" key="5">
    <source>
        <dbReference type="EMBL" id="QEA07293.1"/>
    </source>
</evidence>
<name>A0A5B8RH55_9ZZZZ</name>
<evidence type="ECO:0000259" key="4">
    <source>
        <dbReference type="PROSITE" id="PS01124"/>
    </source>
</evidence>
<gene>
    <name evidence="5" type="ORF">KBTEX_03642</name>
</gene>
<dbReference type="SUPFAM" id="SSF46689">
    <property type="entry name" value="Homeodomain-like"/>
    <property type="match status" value="2"/>
</dbReference>
<feature type="domain" description="HTH araC/xylS-type" evidence="4">
    <location>
        <begin position="222"/>
        <end position="320"/>
    </location>
</feature>
<dbReference type="PRINTS" id="PR00032">
    <property type="entry name" value="HTHARAC"/>
</dbReference>
<dbReference type="Pfam" id="PF12833">
    <property type="entry name" value="HTH_18"/>
    <property type="match status" value="1"/>
</dbReference>
<proteinExistence type="predicted"/>
<sequence length="321" mass="35829">MKSGARTVEWIFDSPVPHEQPPTMAEMPLPGGHMRFETVQTAHGVRAILADGHTGADPVNILAADESDLREIGLIIPWETAFEVFIPGVDRPRTIRDGHWHWHMPAERWVDFRLPARSRIRTVGITLSNDLFERLSEGARLPTPVAAIGRRHAPDAFELHRHMDAALRPAVGQLFSSPYHGEIRRLSLEGRLLEVVSGAFESLTRDDSPGTHLSAWEVARVRDAAAGLLEHPASPPSVDELGRETGLGATRLMQAFKAHYGVPPVQWLQQRKLEMAHQLLADTPLGIKEIAFRLGYRHVSNFASAFKRHYGVTPGSLRRQR</sequence>
<dbReference type="GO" id="GO:0043565">
    <property type="term" value="F:sequence-specific DNA binding"/>
    <property type="evidence" value="ECO:0007669"/>
    <property type="project" value="InterPro"/>
</dbReference>
<keyword evidence="1" id="KW-0805">Transcription regulation</keyword>
<organism evidence="5">
    <name type="scientific">uncultured organism</name>
    <dbReference type="NCBI Taxonomy" id="155900"/>
    <lineage>
        <taxon>unclassified sequences</taxon>
        <taxon>environmental samples</taxon>
    </lineage>
</organism>
<keyword evidence="3" id="KW-0804">Transcription</keyword>
<dbReference type="InterPro" id="IPR053142">
    <property type="entry name" value="PchR_regulatory_protein"/>
</dbReference>
<dbReference type="PROSITE" id="PS01124">
    <property type="entry name" value="HTH_ARAC_FAMILY_2"/>
    <property type="match status" value="1"/>
</dbReference>
<evidence type="ECO:0000256" key="1">
    <source>
        <dbReference type="ARBA" id="ARBA00023015"/>
    </source>
</evidence>
<dbReference type="AlphaFoldDB" id="A0A5B8RH55"/>
<dbReference type="PANTHER" id="PTHR47893:SF1">
    <property type="entry name" value="REGULATORY PROTEIN PCHR"/>
    <property type="match status" value="1"/>
</dbReference>
<dbReference type="GO" id="GO:0003700">
    <property type="term" value="F:DNA-binding transcription factor activity"/>
    <property type="evidence" value="ECO:0007669"/>
    <property type="project" value="InterPro"/>
</dbReference>
<protein>
    <recommendedName>
        <fullName evidence="4">HTH araC/xylS-type domain-containing protein</fullName>
    </recommendedName>
</protein>
<dbReference type="SMART" id="SM00342">
    <property type="entry name" value="HTH_ARAC"/>
    <property type="match status" value="1"/>
</dbReference>
<dbReference type="EMBL" id="MN079225">
    <property type="protein sequence ID" value="QEA07293.1"/>
    <property type="molecule type" value="Genomic_DNA"/>
</dbReference>
<dbReference type="PROSITE" id="PS00041">
    <property type="entry name" value="HTH_ARAC_FAMILY_1"/>
    <property type="match status" value="1"/>
</dbReference>
<evidence type="ECO:0000256" key="3">
    <source>
        <dbReference type="ARBA" id="ARBA00023163"/>
    </source>
</evidence>